<evidence type="ECO:0000256" key="3">
    <source>
        <dbReference type="SAM" id="SignalP"/>
    </source>
</evidence>
<dbReference type="Pfam" id="PF09375">
    <property type="entry name" value="Peptidase_M75"/>
    <property type="match status" value="1"/>
</dbReference>
<keyword evidence="2 3" id="KW-0732">Signal</keyword>
<dbReference type="InterPro" id="IPR018976">
    <property type="entry name" value="Imelysin-like"/>
</dbReference>
<reference evidence="6" key="1">
    <citation type="submission" date="2016-11" db="EMBL/GenBank/DDBJ databases">
        <title>Trade-off between light-utilization and light-protection in marine flavobacteria.</title>
        <authorList>
            <person name="Kumagai Y."/>
            <person name="Yoshizawa S."/>
            <person name="Kogure K."/>
        </authorList>
    </citation>
    <scope>NUCLEOTIDE SEQUENCE [LARGE SCALE GENOMIC DNA]</scope>
    <source>
        <strain evidence="6">SG-18</strain>
    </source>
</reference>
<gene>
    <name evidence="5" type="ORF">BST99_01310</name>
</gene>
<evidence type="ECO:0000256" key="1">
    <source>
        <dbReference type="ARBA" id="ARBA00004196"/>
    </source>
</evidence>
<dbReference type="EMBL" id="MQVX01000001">
    <property type="protein sequence ID" value="PQJ16723.1"/>
    <property type="molecule type" value="Genomic_DNA"/>
</dbReference>
<evidence type="ECO:0000313" key="5">
    <source>
        <dbReference type="EMBL" id="PQJ16723.1"/>
    </source>
</evidence>
<evidence type="ECO:0000313" key="6">
    <source>
        <dbReference type="Proteomes" id="UP000239366"/>
    </source>
</evidence>
<accession>A0A2S7T9V6</accession>
<dbReference type="GO" id="GO:0030313">
    <property type="term" value="C:cell envelope"/>
    <property type="evidence" value="ECO:0007669"/>
    <property type="project" value="UniProtKB-SubCell"/>
</dbReference>
<proteinExistence type="predicted"/>
<feature type="domain" description="Imelysin-like" evidence="4">
    <location>
        <begin position="53"/>
        <end position="348"/>
    </location>
</feature>
<dbReference type="Proteomes" id="UP000239366">
    <property type="component" value="Unassembled WGS sequence"/>
</dbReference>
<dbReference type="CDD" id="cd14659">
    <property type="entry name" value="Imelysin-like_IPPA"/>
    <property type="match status" value="1"/>
</dbReference>
<dbReference type="InterPro" id="IPR034984">
    <property type="entry name" value="Imelysin-like_IPPA"/>
</dbReference>
<feature type="signal peptide" evidence="3">
    <location>
        <begin position="1"/>
        <end position="24"/>
    </location>
</feature>
<dbReference type="Gene3D" id="1.20.1420.20">
    <property type="entry name" value="M75 peptidase, HXXE motif"/>
    <property type="match status" value="1"/>
</dbReference>
<dbReference type="InterPro" id="IPR038352">
    <property type="entry name" value="Imelysin_sf"/>
</dbReference>
<name>A0A2S7T9V6_9FLAO</name>
<sequence length="375" mass="41059">MKGKAHWILTILSALFIWACSSTGDDTPITDDDGVSLTFDRGAMLENWADNIILPSYNQFLVDYAAFKADFESFQNDRSGSNLIALRSSWVDAYLSWQSISPFEVGPAEDNGLRLNVNTYPTDVALIGTHISSGSYNLDLSSNRDSKGFAALDYLINGIGGNDAEIVQVYTDAITGDAHVAYLGEVINDIDTRVTTVRNAWQNGYRDTFVQNDGSSATASVDRFVNDFIFYYEKFLRAGKMGIPLGVFSRTQTPTLVEAYYYPQLSNQLFLAGLSTVEDFFNGKAFGSSRTGESLASYLTTLNQITLRNDIRNQFSSARTAVSGLGPFRAELENNSPAADMFAAYDEVQGAVALFKVDMVSAMSIAIDFVDADGD</sequence>
<feature type="chain" id="PRO_5015689589" evidence="3">
    <location>
        <begin position="25"/>
        <end position="375"/>
    </location>
</feature>
<evidence type="ECO:0000256" key="2">
    <source>
        <dbReference type="ARBA" id="ARBA00022729"/>
    </source>
</evidence>
<comment type="caution">
    <text evidence="5">The sequence shown here is derived from an EMBL/GenBank/DDBJ whole genome shotgun (WGS) entry which is preliminary data.</text>
</comment>
<dbReference type="OrthoDB" id="650514at2"/>
<comment type="subcellular location">
    <subcellularLocation>
        <location evidence="1">Cell envelope</location>
    </subcellularLocation>
</comment>
<evidence type="ECO:0000259" key="4">
    <source>
        <dbReference type="Pfam" id="PF09375"/>
    </source>
</evidence>
<organism evidence="5 6">
    <name type="scientific">Aureicoccus marinus</name>
    <dbReference type="NCBI Taxonomy" id="754435"/>
    <lineage>
        <taxon>Bacteria</taxon>
        <taxon>Pseudomonadati</taxon>
        <taxon>Bacteroidota</taxon>
        <taxon>Flavobacteriia</taxon>
        <taxon>Flavobacteriales</taxon>
        <taxon>Flavobacteriaceae</taxon>
        <taxon>Aureicoccus</taxon>
    </lineage>
</organism>
<dbReference type="AlphaFoldDB" id="A0A2S7T9V6"/>
<protein>
    <submittedName>
        <fullName evidence="5">Peptidase M75</fullName>
    </submittedName>
</protein>
<keyword evidence="6" id="KW-1185">Reference proteome</keyword>